<protein>
    <recommendedName>
        <fullName evidence="2">HTH LytTR-type domain-containing protein</fullName>
    </recommendedName>
</protein>
<dbReference type="AlphaFoldDB" id="A0A839GAU8"/>
<dbReference type="GO" id="GO:0003677">
    <property type="term" value="F:DNA binding"/>
    <property type="evidence" value="ECO:0007669"/>
    <property type="project" value="InterPro"/>
</dbReference>
<feature type="transmembrane region" description="Helical" evidence="1">
    <location>
        <begin position="123"/>
        <end position="147"/>
    </location>
</feature>
<dbReference type="PROSITE" id="PS50930">
    <property type="entry name" value="HTH_LYTTR"/>
    <property type="match status" value="1"/>
</dbReference>
<keyword evidence="1" id="KW-0472">Membrane</keyword>
<proteinExistence type="predicted"/>
<dbReference type="Gene3D" id="2.40.50.1020">
    <property type="entry name" value="LytTr DNA-binding domain"/>
    <property type="match status" value="1"/>
</dbReference>
<feature type="domain" description="HTH LytTR-type" evidence="2">
    <location>
        <begin position="177"/>
        <end position="285"/>
    </location>
</feature>
<gene>
    <name evidence="3" type="ORF">FHS90_000754</name>
</gene>
<dbReference type="InterPro" id="IPR046947">
    <property type="entry name" value="LytR-like"/>
</dbReference>
<dbReference type="Pfam" id="PF04397">
    <property type="entry name" value="LytTR"/>
    <property type="match status" value="1"/>
</dbReference>
<sequence length="286" mass="31883">MFSFFRQPYPLNELTLSRSLFLSFLFGGIIAFSLIVFQPFGSYNWHDPSKNLILGGYGGVAALSVFLNFYAFRKLLPTLFTETRWTVGREIFWNLGHFSTAGFLCTAYGAAVGVMSFSLAQVTYMTLIAFLMGIVPAVLLVLLNYVFMLQKYKPLAPPAKPEPVLTVQPVATPLLTLTAENDRDTFSLPLQDLLFIEADDNYCTVYFLDNGKPNKKLLRSSLSRLENQIATDKVVRCHRSYLVNLQQVTQVSGNAQGYKLHFEQIELAVPVARSSSSVVKSAFAAA</sequence>
<dbReference type="SMART" id="SM00850">
    <property type="entry name" value="LytTR"/>
    <property type="match status" value="1"/>
</dbReference>
<accession>A0A839GAU8</accession>
<dbReference type="InterPro" id="IPR007492">
    <property type="entry name" value="LytTR_DNA-bd_dom"/>
</dbReference>
<comment type="caution">
    <text evidence="3">The sequence shown here is derived from an EMBL/GenBank/DDBJ whole genome shotgun (WGS) entry which is preliminary data.</text>
</comment>
<keyword evidence="1" id="KW-0812">Transmembrane</keyword>
<reference evidence="3 4" key="1">
    <citation type="submission" date="2020-08" db="EMBL/GenBank/DDBJ databases">
        <title>Genomic Encyclopedia of Type Strains, Phase IV (KMG-IV): sequencing the most valuable type-strain genomes for metagenomic binning, comparative biology and taxonomic classification.</title>
        <authorList>
            <person name="Goeker M."/>
        </authorList>
    </citation>
    <scope>NUCLEOTIDE SEQUENCE [LARGE SCALE GENOMIC DNA]</scope>
    <source>
        <strain evidence="3 4">DSM 29854</strain>
    </source>
</reference>
<feature type="transmembrane region" description="Helical" evidence="1">
    <location>
        <begin position="91"/>
        <end position="111"/>
    </location>
</feature>
<organism evidence="3 4">
    <name type="scientific">Rufibacter quisquiliarum</name>
    <dbReference type="NCBI Taxonomy" id="1549639"/>
    <lineage>
        <taxon>Bacteria</taxon>
        <taxon>Pseudomonadati</taxon>
        <taxon>Bacteroidota</taxon>
        <taxon>Cytophagia</taxon>
        <taxon>Cytophagales</taxon>
        <taxon>Hymenobacteraceae</taxon>
        <taxon>Rufibacter</taxon>
    </lineage>
</organism>
<name>A0A839GAU8_9BACT</name>
<feature type="transmembrane region" description="Helical" evidence="1">
    <location>
        <begin position="52"/>
        <end position="71"/>
    </location>
</feature>
<evidence type="ECO:0000259" key="2">
    <source>
        <dbReference type="PROSITE" id="PS50930"/>
    </source>
</evidence>
<dbReference type="GO" id="GO:0000156">
    <property type="term" value="F:phosphorelay response regulator activity"/>
    <property type="evidence" value="ECO:0007669"/>
    <property type="project" value="InterPro"/>
</dbReference>
<dbReference type="PANTHER" id="PTHR37299">
    <property type="entry name" value="TRANSCRIPTIONAL REGULATOR-RELATED"/>
    <property type="match status" value="1"/>
</dbReference>
<keyword evidence="4" id="KW-1185">Reference proteome</keyword>
<dbReference type="EMBL" id="JACJIQ010000002">
    <property type="protein sequence ID" value="MBA9076052.1"/>
    <property type="molecule type" value="Genomic_DNA"/>
</dbReference>
<evidence type="ECO:0000313" key="3">
    <source>
        <dbReference type="EMBL" id="MBA9076052.1"/>
    </source>
</evidence>
<dbReference type="RefSeq" id="WP_066838111.1">
    <property type="nucleotide sequence ID" value="NZ_JACJIQ010000002.1"/>
</dbReference>
<dbReference type="Proteomes" id="UP000563094">
    <property type="component" value="Unassembled WGS sequence"/>
</dbReference>
<evidence type="ECO:0000256" key="1">
    <source>
        <dbReference type="SAM" id="Phobius"/>
    </source>
</evidence>
<evidence type="ECO:0000313" key="4">
    <source>
        <dbReference type="Proteomes" id="UP000563094"/>
    </source>
</evidence>
<feature type="transmembrane region" description="Helical" evidence="1">
    <location>
        <begin position="20"/>
        <end position="40"/>
    </location>
</feature>
<keyword evidence="1" id="KW-1133">Transmembrane helix</keyword>
<dbReference type="PANTHER" id="PTHR37299:SF1">
    <property type="entry name" value="STAGE 0 SPORULATION PROTEIN A HOMOLOG"/>
    <property type="match status" value="1"/>
</dbReference>